<evidence type="ECO:0000313" key="2">
    <source>
        <dbReference type="Proteomes" id="UP001056778"/>
    </source>
</evidence>
<evidence type="ECO:0000313" key="1">
    <source>
        <dbReference type="EMBL" id="KAI4465891.1"/>
    </source>
</evidence>
<proteinExistence type="predicted"/>
<dbReference type="EMBL" id="CM043017">
    <property type="protein sequence ID" value="KAI4465891.1"/>
    <property type="molecule type" value="Genomic_DNA"/>
</dbReference>
<protein>
    <submittedName>
        <fullName evidence="1">Uncharacterized protein</fullName>
    </submittedName>
</protein>
<gene>
    <name evidence="1" type="ORF">MML48_3g00008905</name>
</gene>
<organism evidence="1 2">
    <name type="scientific">Holotrichia oblita</name>
    <name type="common">Chafer beetle</name>
    <dbReference type="NCBI Taxonomy" id="644536"/>
    <lineage>
        <taxon>Eukaryota</taxon>
        <taxon>Metazoa</taxon>
        <taxon>Ecdysozoa</taxon>
        <taxon>Arthropoda</taxon>
        <taxon>Hexapoda</taxon>
        <taxon>Insecta</taxon>
        <taxon>Pterygota</taxon>
        <taxon>Neoptera</taxon>
        <taxon>Endopterygota</taxon>
        <taxon>Coleoptera</taxon>
        <taxon>Polyphaga</taxon>
        <taxon>Scarabaeiformia</taxon>
        <taxon>Scarabaeidae</taxon>
        <taxon>Melolonthinae</taxon>
        <taxon>Holotrichia</taxon>
    </lineage>
</organism>
<keyword evidence="2" id="KW-1185">Reference proteome</keyword>
<name>A0ACB9TGA1_HOLOL</name>
<accession>A0ACB9TGA1</accession>
<dbReference type="Proteomes" id="UP001056778">
    <property type="component" value="Chromosome 3"/>
</dbReference>
<comment type="caution">
    <text evidence="1">The sequence shown here is derived from an EMBL/GenBank/DDBJ whole genome shotgun (WGS) entry which is preliminary data.</text>
</comment>
<reference evidence="1" key="1">
    <citation type="submission" date="2022-04" db="EMBL/GenBank/DDBJ databases">
        <title>Chromosome-scale genome assembly of Holotrichia oblita Faldermann.</title>
        <authorList>
            <person name="Rongchong L."/>
        </authorList>
    </citation>
    <scope>NUCLEOTIDE SEQUENCE</scope>
    <source>
        <strain evidence="1">81SQS9</strain>
    </source>
</reference>
<sequence length="290" mass="33026">MDSAVIDLLSTQQDPCTSKTYERSVRRILRIHKMRPYKVSLLQDLSDDDLSTTKWLPSCERDDPQLDECLRNVLANIFPQLAVGIPEINVEGFEPLYLDRMTLSKVAGPVTLTGSFSNITVVGPSNSTPTYTRMNIRDRKMDLGIYFPHLDIVSKYDLKGKILILPLVGNGDCKMTLGGVNTMITTNISFVLREGKEILKIHDMHTRYTMKNIKVQLSNLFNGNKLLGVTVNRFLNDHGIEIVQELEETIGESLSEIFLDITNNLFWKLPTELWLPDRSTKPLNNEEKRK</sequence>